<evidence type="ECO:0000313" key="1">
    <source>
        <dbReference type="EMBL" id="VYT94419.1"/>
    </source>
</evidence>
<sequence length="46" mass="5053">MMVLNYRQSPSFASLVTISEGICPLVPVSETQFNPYPDTIPPPTDV</sequence>
<protein>
    <submittedName>
        <fullName evidence="1">Uncharacterized protein</fullName>
    </submittedName>
</protein>
<accession>A0A6N3APE5</accession>
<reference evidence="1" key="1">
    <citation type="submission" date="2019-11" db="EMBL/GenBank/DDBJ databases">
        <authorList>
            <person name="Feng L."/>
        </authorList>
    </citation>
    <scope>NUCLEOTIDE SEQUENCE</scope>
    <source>
        <strain evidence="1">LrhamnosusLFYP97</strain>
    </source>
</reference>
<name>A0A6N3APE5_LACRH</name>
<gene>
    <name evidence="1" type="ORF">LRLFYP97_02274</name>
</gene>
<dbReference type="EMBL" id="CACRTK010000041">
    <property type="protein sequence ID" value="VYT94419.1"/>
    <property type="molecule type" value="Genomic_DNA"/>
</dbReference>
<organism evidence="1">
    <name type="scientific">Lacticaseibacillus rhamnosus</name>
    <name type="common">Lactobacillus rhamnosus</name>
    <dbReference type="NCBI Taxonomy" id="47715"/>
    <lineage>
        <taxon>Bacteria</taxon>
        <taxon>Bacillati</taxon>
        <taxon>Bacillota</taxon>
        <taxon>Bacilli</taxon>
        <taxon>Lactobacillales</taxon>
        <taxon>Lactobacillaceae</taxon>
        <taxon>Lacticaseibacillus</taxon>
    </lineage>
</organism>
<dbReference type="AlphaFoldDB" id="A0A6N3APE5"/>
<proteinExistence type="predicted"/>